<evidence type="ECO:0000313" key="2">
    <source>
        <dbReference type="Proteomes" id="UP000245533"/>
    </source>
</evidence>
<dbReference type="InterPro" id="IPR050698">
    <property type="entry name" value="MBL"/>
</dbReference>
<proteinExistence type="predicted"/>
<dbReference type="AlphaFoldDB" id="A0A316TY62"/>
<evidence type="ECO:0008006" key="3">
    <source>
        <dbReference type="Google" id="ProtNLM"/>
    </source>
</evidence>
<dbReference type="PANTHER" id="PTHR11203">
    <property type="entry name" value="CLEAVAGE AND POLYADENYLATION SPECIFICITY FACTOR FAMILY MEMBER"/>
    <property type="match status" value="1"/>
</dbReference>
<dbReference type="EMBL" id="QGGB01000002">
    <property type="protein sequence ID" value="PWN07742.1"/>
    <property type="molecule type" value="Genomic_DNA"/>
</dbReference>
<dbReference type="Gene3D" id="3.60.15.10">
    <property type="entry name" value="Ribonuclease Z/Hydroxyacylglutathione hydrolase-like"/>
    <property type="match status" value="1"/>
</dbReference>
<dbReference type="GO" id="GO:0004521">
    <property type="term" value="F:RNA endonuclease activity"/>
    <property type="evidence" value="ECO:0007669"/>
    <property type="project" value="TreeGrafter"/>
</dbReference>
<dbReference type="SUPFAM" id="SSF56281">
    <property type="entry name" value="Metallo-hydrolase/oxidoreductase"/>
    <property type="match status" value="1"/>
</dbReference>
<name>A0A316TY62_9BACT</name>
<dbReference type="InterPro" id="IPR036866">
    <property type="entry name" value="RibonucZ/Hydroxyglut_hydro"/>
</dbReference>
<organism evidence="1 2">
    <name type="scientific">Rhodohalobacter mucosus</name>
    <dbReference type="NCBI Taxonomy" id="2079485"/>
    <lineage>
        <taxon>Bacteria</taxon>
        <taxon>Pseudomonadati</taxon>
        <taxon>Balneolota</taxon>
        <taxon>Balneolia</taxon>
        <taxon>Balneolales</taxon>
        <taxon>Balneolaceae</taxon>
        <taxon>Rhodohalobacter</taxon>
    </lineage>
</organism>
<sequence>MRQPMVIQKSGYHGLFFPELGIALDGYHPEADYVFVSHAHADHMTRNRNAVAVASEPTLALMERRGFRGTEHPLSFGEWLEGDNYRARLYPAGHILGSAMIYVESDMGSLLYTGDYRTPPSPATEGFDAPESADLLITEATFGLPIYKWKSYDELYDDIRSFADQTLSDGETPVFLAYNLGKAQEIMHILSPLGHPAMIHGAGYKLCDVYEQFGVSLGKYSAYNRETCKGKILIAPSSALGTGFASNVKKKRIAYCSGWAANESRRTQLTVDKLIPISDHLDFFELIRFCEELDPGKIMITHTPNPDVVKHYLDERGLESSFLEMEIEPAD</sequence>
<dbReference type="PANTHER" id="PTHR11203:SF49">
    <property type="entry name" value="BLL1145 PROTEIN"/>
    <property type="match status" value="1"/>
</dbReference>
<protein>
    <recommendedName>
        <fullName evidence="3">mRNA 3-end processing factor</fullName>
    </recommendedName>
</protein>
<dbReference type="OrthoDB" id="9803916at2"/>
<dbReference type="Proteomes" id="UP000245533">
    <property type="component" value="Unassembled WGS sequence"/>
</dbReference>
<comment type="caution">
    <text evidence="1">The sequence shown here is derived from an EMBL/GenBank/DDBJ whole genome shotgun (WGS) entry which is preliminary data.</text>
</comment>
<keyword evidence="2" id="KW-1185">Reference proteome</keyword>
<evidence type="ECO:0000313" key="1">
    <source>
        <dbReference type="EMBL" id="PWN07742.1"/>
    </source>
</evidence>
<gene>
    <name evidence="1" type="ORF">DDZ15_01605</name>
</gene>
<reference evidence="1 2" key="1">
    <citation type="submission" date="2018-05" db="EMBL/GenBank/DDBJ databases">
        <title>Rhodohalobacter halophilus gen. nov., sp. nov., a moderately halophilic member of the family Balneolaceae.</title>
        <authorList>
            <person name="Liu Z.-W."/>
        </authorList>
    </citation>
    <scope>NUCLEOTIDE SEQUENCE [LARGE SCALE GENOMIC DNA]</scope>
    <source>
        <strain evidence="1 2">8A47</strain>
    </source>
</reference>
<accession>A0A316TY62</accession>